<dbReference type="InterPro" id="IPR050678">
    <property type="entry name" value="DNA_Partitioning_ATPase"/>
</dbReference>
<dbReference type="CDD" id="cd02042">
    <property type="entry name" value="ParAB_family"/>
    <property type="match status" value="1"/>
</dbReference>
<dbReference type="Gene3D" id="3.40.50.300">
    <property type="entry name" value="P-loop containing nucleotide triphosphate hydrolases"/>
    <property type="match status" value="1"/>
</dbReference>
<gene>
    <name evidence="2" type="ORF">PEVE_00017354</name>
</gene>
<sequence>MPLLNSFVIWNNKGGVGKTTLTFHMSTEYAIRHPKQKILVIDLCPQANVSMALLALFGTKELTRVPAEKSISSYLHQVTNLKPLSVTNPGDFLIRVRDFNRSIPSNVFLLGGDAVNLELMAPSLEQKRQKEISKESIFCYNPWVYITSCVRYFIEGFENMKGVATDPHSDWVVFIDTNPSFSIFTEMAIVAAQRLIIPTNADDFSREAIKATLSLVYGYTSDEKPGKFSDETVTFSDKAAMFNVRLPKICLIIQNRFTRYNGPAKAYSLMAESISEVVFSVYKSHKHLFEKKGLPEDVEKEYCAVLWDFHTVGVVALHNGRPLEDFACMEITVFDQVVSLKRSQIDKYKECLQKLVTRLCPQTCYCKPAPVKLNCNKQWSLPMRTYPPPCLQVPPPPYPPPQYQANSRMPMGAPPPPPSLWGPSPTPILVPLVHTILFQPTYNNGMGGF</sequence>
<name>A0ABN8S5W1_9CNID</name>
<organism evidence="2 3">
    <name type="scientific">Porites evermanni</name>
    <dbReference type="NCBI Taxonomy" id="104178"/>
    <lineage>
        <taxon>Eukaryota</taxon>
        <taxon>Metazoa</taxon>
        <taxon>Cnidaria</taxon>
        <taxon>Anthozoa</taxon>
        <taxon>Hexacorallia</taxon>
        <taxon>Scleractinia</taxon>
        <taxon>Fungiina</taxon>
        <taxon>Poritidae</taxon>
        <taxon>Porites</taxon>
    </lineage>
</organism>
<reference evidence="2 3" key="1">
    <citation type="submission" date="2022-05" db="EMBL/GenBank/DDBJ databases">
        <authorList>
            <consortium name="Genoscope - CEA"/>
            <person name="William W."/>
        </authorList>
    </citation>
    <scope>NUCLEOTIDE SEQUENCE [LARGE SCALE GENOMIC DNA]</scope>
</reference>
<dbReference type="InterPro" id="IPR027417">
    <property type="entry name" value="P-loop_NTPase"/>
</dbReference>
<evidence type="ECO:0000313" key="3">
    <source>
        <dbReference type="Proteomes" id="UP001159427"/>
    </source>
</evidence>
<feature type="domain" description="AAA" evidence="1">
    <location>
        <begin position="8"/>
        <end position="78"/>
    </location>
</feature>
<dbReference type="InterPro" id="IPR025669">
    <property type="entry name" value="AAA_dom"/>
</dbReference>
<evidence type="ECO:0000313" key="2">
    <source>
        <dbReference type="EMBL" id="CAH3187127.1"/>
    </source>
</evidence>
<dbReference type="Proteomes" id="UP001159427">
    <property type="component" value="Unassembled WGS sequence"/>
</dbReference>
<proteinExistence type="predicted"/>
<dbReference type="SUPFAM" id="SSF52540">
    <property type="entry name" value="P-loop containing nucleoside triphosphate hydrolases"/>
    <property type="match status" value="1"/>
</dbReference>
<comment type="caution">
    <text evidence="2">The sequence shown here is derived from an EMBL/GenBank/DDBJ whole genome shotgun (WGS) entry which is preliminary data.</text>
</comment>
<dbReference type="Pfam" id="PF13614">
    <property type="entry name" value="AAA_31"/>
    <property type="match status" value="1"/>
</dbReference>
<evidence type="ECO:0000259" key="1">
    <source>
        <dbReference type="Pfam" id="PF13614"/>
    </source>
</evidence>
<accession>A0ABN8S5W1</accession>
<dbReference type="PANTHER" id="PTHR13696">
    <property type="entry name" value="P-LOOP CONTAINING NUCLEOSIDE TRIPHOSPHATE HYDROLASE"/>
    <property type="match status" value="1"/>
</dbReference>
<dbReference type="PANTHER" id="PTHR13696:SF99">
    <property type="entry name" value="COBYRINIC ACID AC-DIAMIDE SYNTHASE"/>
    <property type="match status" value="1"/>
</dbReference>
<keyword evidence="3" id="KW-1185">Reference proteome</keyword>
<dbReference type="EMBL" id="CALNXI010002393">
    <property type="protein sequence ID" value="CAH3187127.1"/>
    <property type="molecule type" value="Genomic_DNA"/>
</dbReference>
<protein>
    <recommendedName>
        <fullName evidence="1">AAA domain-containing protein</fullName>
    </recommendedName>
</protein>